<keyword evidence="6 8" id="KW-0699">rRNA-binding</keyword>
<evidence type="ECO:0000256" key="5">
    <source>
        <dbReference type="ARBA" id="ARBA00035198"/>
    </source>
</evidence>
<dbReference type="PANTHER" id="PTHR12220:SF13">
    <property type="entry name" value="LARGE RIBOSOMAL SUBUNIT PROTEIN UL16M"/>
    <property type="match status" value="1"/>
</dbReference>
<comment type="function">
    <text evidence="6 8">Binds 23S rRNA and is also seen to make contacts with the A and possibly P site tRNAs.</text>
</comment>
<dbReference type="InterPro" id="IPR020798">
    <property type="entry name" value="Ribosomal_uL16_CS"/>
</dbReference>
<dbReference type="InterPro" id="IPR016180">
    <property type="entry name" value="Ribosomal_uL16_dom"/>
</dbReference>
<dbReference type="PANTHER" id="PTHR12220">
    <property type="entry name" value="50S/60S RIBOSOMAL PROTEIN L16"/>
    <property type="match status" value="1"/>
</dbReference>
<comment type="similarity">
    <text evidence="1 6 7">Belongs to the universal ribosomal protein uL16 family.</text>
</comment>
<dbReference type="Pfam" id="PF00252">
    <property type="entry name" value="Ribosomal_L16"/>
    <property type="match status" value="1"/>
</dbReference>
<gene>
    <name evidence="6" type="primary">rplP</name>
    <name evidence="9" type="ORF">A2392_02510</name>
</gene>
<evidence type="ECO:0000313" key="9">
    <source>
        <dbReference type="EMBL" id="OGG85614.1"/>
    </source>
</evidence>
<evidence type="ECO:0000313" key="10">
    <source>
        <dbReference type="Proteomes" id="UP000177395"/>
    </source>
</evidence>
<dbReference type="HAMAP" id="MF_01342">
    <property type="entry name" value="Ribosomal_uL16"/>
    <property type="match status" value="1"/>
</dbReference>
<reference evidence="9 10" key="1">
    <citation type="journal article" date="2016" name="Nat. Commun.">
        <title>Thousands of microbial genomes shed light on interconnected biogeochemical processes in an aquifer system.</title>
        <authorList>
            <person name="Anantharaman K."/>
            <person name="Brown C.T."/>
            <person name="Hug L.A."/>
            <person name="Sharon I."/>
            <person name="Castelle C.J."/>
            <person name="Probst A.J."/>
            <person name="Thomas B.C."/>
            <person name="Singh A."/>
            <person name="Wilkins M.J."/>
            <person name="Karaoz U."/>
            <person name="Brodie E.L."/>
            <person name="Williams K.H."/>
            <person name="Hubbard S.S."/>
            <person name="Banfield J.F."/>
        </authorList>
    </citation>
    <scope>NUCLEOTIDE SEQUENCE [LARGE SCALE GENOMIC DNA]</scope>
</reference>
<dbReference type="InterPro" id="IPR036920">
    <property type="entry name" value="Ribosomal_uL16_sf"/>
</dbReference>
<evidence type="ECO:0000256" key="6">
    <source>
        <dbReference type="HAMAP-Rule" id="MF_01342"/>
    </source>
</evidence>
<evidence type="ECO:0000256" key="1">
    <source>
        <dbReference type="ARBA" id="ARBA00008931"/>
    </source>
</evidence>
<evidence type="ECO:0000256" key="7">
    <source>
        <dbReference type="RuleBase" id="RU004413"/>
    </source>
</evidence>
<dbReference type="GO" id="GO:0003735">
    <property type="term" value="F:structural constituent of ribosome"/>
    <property type="evidence" value="ECO:0007669"/>
    <property type="project" value="InterPro"/>
</dbReference>
<name>A0A1F6FIC2_9BACT</name>
<dbReference type="GO" id="GO:0019843">
    <property type="term" value="F:rRNA binding"/>
    <property type="evidence" value="ECO:0007669"/>
    <property type="project" value="UniProtKB-UniRule"/>
</dbReference>
<dbReference type="AlphaFoldDB" id="A0A1F6FIC2"/>
<sequence>MLFPKKVKHRKWQVDRKSEEQLKRPDTRGITVAFGAYGLKATSPARVRSSQIEAARRVISRTLGKTGRVWIRIFPDRPMTKKAAETPMGKGKGDPDHFVFEVSPGRVLFEVDGVTEAVAREAMRKATAKLPVKGRFVTREDTQA</sequence>
<dbReference type="CDD" id="cd01433">
    <property type="entry name" value="Ribosomal_L16_L10e"/>
    <property type="match status" value="1"/>
</dbReference>
<dbReference type="NCBIfam" id="TIGR01164">
    <property type="entry name" value="rplP_bact"/>
    <property type="match status" value="1"/>
</dbReference>
<protein>
    <recommendedName>
        <fullName evidence="5 6">Large ribosomal subunit protein uL16</fullName>
    </recommendedName>
</protein>
<evidence type="ECO:0000256" key="8">
    <source>
        <dbReference type="RuleBase" id="RU004414"/>
    </source>
</evidence>
<keyword evidence="3 6" id="KW-0689">Ribosomal protein</keyword>
<dbReference type="GO" id="GO:0022625">
    <property type="term" value="C:cytosolic large ribosomal subunit"/>
    <property type="evidence" value="ECO:0007669"/>
    <property type="project" value="TreeGrafter"/>
</dbReference>
<dbReference type="FunFam" id="3.90.1170.10:FF:000001">
    <property type="entry name" value="50S ribosomal protein L16"/>
    <property type="match status" value="1"/>
</dbReference>
<dbReference type="Gene3D" id="3.90.1170.10">
    <property type="entry name" value="Ribosomal protein L10e/L16"/>
    <property type="match status" value="1"/>
</dbReference>
<dbReference type="SUPFAM" id="SSF54686">
    <property type="entry name" value="Ribosomal protein L16p/L10e"/>
    <property type="match status" value="1"/>
</dbReference>
<dbReference type="STRING" id="1798531.A2392_02510"/>
<evidence type="ECO:0000256" key="3">
    <source>
        <dbReference type="ARBA" id="ARBA00022980"/>
    </source>
</evidence>
<dbReference type="GO" id="GO:0000049">
    <property type="term" value="F:tRNA binding"/>
    <property type="evidence" value="ECO:0007669"/>
    <property type="project" value="UniProtKB-KW"/>
</dbReference>
<dbReference type="PRINTS" id="PR00060">
    <property type="entry name" value="RIBOSOMALL16"/>
</dbReference>
<comment type="caution">
    <text evidence="9">The sequence shown here is derived from an EMBL/GenBank/DDBJ whole genome shotgun (WGS) entry which is preliminary data.</text>
</comment>
<dbReference type="EMBL" id="MFMS01000006">
    <property type="protein sequence ID" value="OGG85614.1"/>
    <property type="molecule type" value="Genomic_DNA"/>
</dbReference>
<comment type="subunit">
    <text evidence="6 8">Part of the 50S ribosomal subunit.</text>
</comment>
<keyword evidence="2 6" id="KW-0820">tRNA-binding</keyword>
<dbReference type="InterPro" id="IPR047873">
    <property type="entry name" value="Ribosomal_uL16"/>
</dbReference>
<dbReference type="Proteomes" id="UP000177395">
    <property type="component" value="Unassembled WGS sequence"/>
</dbReference>
<dbReference type="InterPro" id="IPR000114">
    <property type="entry name" value="Ribosomal_uL16_bact-type"/>
</dbReference>
<dbReference type="PROSITE" id="PS00586">
    <property type="entry name" value="RIBOSOMAL_L16_1"/>
    <property type="match status" value="1"/>
</dbReference>
<accession>A0A1F6FIC2</accession>
<evidence type="ECO:0000256" key="2">
    <source>
        <dbReference type="ARBA" id="ARBA00022555"/>
    </source>
</evidence>
<proteinExistence type="inferred from homology"/>
<evidence type="ECO:0000256" key="4">
    <source>
        <dbReference type="ARBA" id="ARBA00023274"/>
    </source>
</evidence>
<organism evidence="9 10">
    <name type="scientific">Candidatus Kaiserbacteria bacterium RIFOXYB1_FULL_46_14</name>
    <dbReference type="NCBI Taxonomy" id="1798531"/>
    <lineage>
        <taxon>Bacteria</taxon>
        <taxon>Candidatus Kaiseribacteriota</taxon>
    </lineage>
</organism>
<keyword evidence="4 6" id="KW-0687">Ribonucleoprotein</keyword>
<keyword evidence="6 8" id="KW-0694">RNA-binding</keyword>
<dbReference type="GO" id="GO:0006412">
    <property type="term" value="P:translation"/>
    <property type="evidence" value="ECO:0007669"/>
    <property type="project" value="UniProtKB-UniRule"/>
</dbReference>